<reference evidence="1" key="1">
    <citation type="journal article" date="2020" name="mSystems">
        <title>Genome- and Community-Level Interaction Insights into Carbon Utilization and Element Cycling Functions of Hydrothermarchaeota in Hydrothermal Sediment.</title>
        <authorList>
            <person name="Zhou Z."/>
            <person name="Liu Y."/>
            <person name="Xu W."/>
            <person name="Pan J."/>
            <person name="Luo Z.H."/>
            <person name="Li M."/>
        </authorList>
    </citation>
    <scope>NUCLEOTIDE SEQUENCE [LARGE SCALE GENOMIC DNA]</scope>
    <source>
        <strain evidence="1">SpSt-1</strain>
    </source>
</reference>
<name>A0A7C5YY63_9CREN</name>
<proteinExistence type="predicted"/>
<evidence type="ECO:0000313" key="1">
    <source>
        <dbReference type="EMBL" id="HHR96373.1"/>
    </source>
</evidence>
<dbReference type="AlphaFoldDB" id="A0A7C5YY63"/>
<accession>A0A7C5YY63</accession>
<organism evidence="1">
    <name type="scientific">Ignisphaera aggregans</name>
    <dbReference type="NCBI Taxonomy" id="334771"/>
    <lineage>
        <taxon>Archaea</taxon>
        <taxon>Thermoproteota</taxon>
        <taxon>Thermoprotei</taxon>
        <taxon>Desulfurococcales</taxon>
        <taxon>Desulfurococcaceae</taxon>
        <taxon>Ignisphaera</taxon>
    </lineage>
</organism>
<comment type="caution">
    <text evidence="1">The sequence shown here is derived from an EMBL/GenBank/DDBJ whole genome shotgun (WGS) entry which is preliminary data.</text>
</comment>
<dbReference type="EMBL" id="DRUB01000117">
    <property type="protein sequence ID" value="HHR96373.1"/>
    <property type="molecule type" value="Genomic_DNA"/>
</dbReference>
<protein>
    <submittedName>
        <fullName evidence="1">Uncharacterized protein</fullName>
    </submittedName>
</protein>
<gene>
    <name evidence="1" type="ORF">ENL47_06095</name>
</gene>
<sequence length="164" mass="18534">MKMGSLYLAIAISILLLNFVIAVVSGEEDRHTPGFPQIVGSNFTQILIPLNISGIEEAISELYSRGILSREEFEKLKNFNNLSFQEAVSRISNDDVRNQLLNLYNKNMSIPRDIEDFLKYLDTLNTSGILNPIDELLALKALEILSNAIQNPYASEIISRIYKR</sequence>